<comment type="caution">
    <text evidence="14">The sequence shown here is derived from an EMBL/GenBank/DDBJ whole genome shotgun (WGS) entry which is preliminary data.</text>
</comment>
<gene>
    <name evidence="14" type="ORF">G3I71_35840</name>
</gene>
<dbReference type="InterPro" id="IPR020806">
    <property type="entry name" value="PKS_PP-bd"/>
</dbReference>
<dbReference type="CDD" id="cd19531">
    <property type="entry name" value="LCL_NRPS-like"/>
    <property type="match status" value="1"/>
</dbReference>
<organism evidence="14">
    <name type="scientific">Streptomyces sp. SID12501</name>
    <dbReference type="NCBI Taxonomy" id="2706042"/>
    <lineage>
        <taxon>Bacteria</taxon>
        <taxon>Bacillati</taxon>
        <taxon>Actinomycetota</taxon>
        <taxon>Actinomycetes</taxon>
        <taxon>Kitasatosporales</taxon>
        <taxon>Streptomycetaceae</taxon>
        <taxon>Streptomyces</taxon>
    </lineage>
</organism>
<dbReference type="InterPro" id="IPR014030">
    <property type="entry name" value="Ketoacyl_synth_N"/>
</dbReference>
<dbReference type="CDD" id="cd02440">
    <property type="entry name" value="AdoMet_MTases"/>
    <property type="match status" value="1"/>
</dbReference>
<dbReference type="EMBL" id="JAAGLU010000038">
    <property type="protein sequence ID" value="NEC91057.1"/>
    <property type="molecule type" value="Genomic_DNA"/>
</dbReference>
<dbReference type="GO" id="GO:0031177">
    <property type="term" value="F:phosphopantetheine binding"/>
    <property type="evidence" value="ECO:0007669"/>
    <property type="project" value="InterPro"/>
</dbReference>
<evidence type="ECO:0000256" key="3">
    <source>
        <dbReference type="ARBA" id="ARBA00004792"/>
    </source>
</evidence>
<dbReference type="Gene3D" id="1.10.1240.100">
    <property type="match status" value="2"/>
</dbReference>
<dbReference type="RefSeq" id="WP_164321460.1">
    <property type="nucleotide sequence ID" value="NZ_JAAGLU010000038.1"/>
</dbReference>
<dbReference type="InterPro" id="IPR020841">
    <property type="entry name" value="PKS_Beta-ketoAc_synthase_dom"/>
</dbReference>
<dbReference type="Pfam" id="PF00109">
    <property type="entry name" value="ketoacyl-synt"/>
    <property type="match status" value="4"/>
</dbReference>
<feature type="domain" description="Ketosynthase family 3 (KS3)" evidence="13">
    <location>
        <begin position="22"/>
        <end position="458"/>
    </location>
</feature>
<dbReference type="SUPFAM" id="SSF51735">
    <property type="entry name" value="NAD(P)-binding Rossmann-fold domains"/>
    <property type="match status" value="6"/>
</dbReference>
<comment type="pathway">
    <text evidence="3">Antibiotic biosynthesis.</text>
</comment>
<dbReference type="SUPFAM" id="SSF53335">
    <property type="entry name" value="S-adenosyl-L-methionine-dependent methyltransferases"/>
    <property type="match status" value="1"/>
</dbReference>
<feature type="compositionally biased region" description="Basic and acidic residues" evidence="11">
    <location>
        <begin position="2422"/>
        <end position="2435"/>
    </location>
</feature>
<feature type="region of interest" description="Disordered" evidence="11">
    <location>
        <begin position="3503"/>
        <end position="3526"/>
    </location>
</feature>
<evidence type="ECO:0000256" key="11">
    <source>
        <dbReference type="SAM" id="MobiDB-lite"/>
    </source>
</evidence>
<dbReference type="Gene3D" id="3.40.50.720">
    <property type="entry name" value="NAD(P)-binding Rossmann-like Domain"/>
    <property type="match status" value="3"/>
</dbReference>
<dbReference type="GO" id="GO:0005737">
    <property type="term" value="C:cytoplasm"/>
    <property type="evidence" value="ECO:0007669"/>
    <property type="project" value="UniProtKB-SubCell"/>
</dbReference>
<dbReference type="GO" id="GO:0006633">
    <property type="term" value="P:fatty acid biosynthetic process"/>
    <property type="evidence" value="ECO:0007669"/>
    <property type="project" value="InterPro"/>
</dbReference>
<dbReference type="SMART" id="SM01294">
    <property type="entry name" value="PKS_PP_betabranch"/>
    <property type="match status" value="2"/>
</dbReference>
<dbReference type="Gene3D" id="3.30.70.3290">
    <property type="match status" value="1"/>
</dbReference>
<dbReference type="Gene3D" id="3.30.559.30">
    <property type="entry name" value="Nonribosomal peptide synthetase, condensation domain"/>
    <property type="match status" value="1"/>
</dbReference>
<dbReference type="GO" id="GO:0005886">
    <property type="term" value="C:plasma membrane"/>
    <property type="evidence" value="ECO:0007669"/>
    <property type="project" value="TreeGrafter"/>
</dbReference>
<feature type="domain" description="Ketosynthase family 3 (KS3)" evidence="13">
    <location>
        <begin position="3629"/>
        <end position="4056"/>
    </location>
</feature>
<keyword evidence="7" id="KW-0808">Transferase</keyword>
<feature type="region of interest" description="Disordered" evidence="11">
    <location>
        <begin position="1603"/>
        <end position="1634"/>
    </location>
</feature>
<evidence type="ECO:0000256" key="6">
    <source>
        <dbReference type="ARBA" id="ARBA00022553"/>
    </source>
</evidence>
<dbReference type="InterPro" id="IPR045851">
    <property type="entry name" value="AMP-bd_C_sf"/>
</dbReference>
<feature type="compositionally biased region" description="Low complexity" evidence="11">
    <location>
        <begin position="3508"/>
        <end position="3523"/>
    </location>
</feature>
<evidence type="ECO:0000256" key="4">
    <source>
        <dbReference type="ARBA" id="ARBA00022450"/>
    </source>
</evidence>
<reference evidence="14" key="1">
    <citation type="submission" date="2020-01" db="EMBL/GenBank/DDBJ databases">
        <title>Insect and environment-associated Actinomycetes.</title>
        <authorList>
            <person name="Currrie C."/>
            <person name="Chevrette M."/>
            <person name="Carlson C."/>
            <person name="Stubbendieck R."/>
            <person name="Wendt-Pienkowski E."/>
        </authorList>
    </citation>
    <scope>NUCLEOTIDE SEQUENCE</scope>
    <source>
        <strain evidence="14">SID12501</strain>
    </source>
</reference>
<dbReference type="SMART" id="SM00823">
    <property type="entry name" value="PKS_PP"/>
    <property type="match status" value="5"/>
</dbReference>
<dbReference type="SUPFAM" id="SSF52777">
    <property type="entry name" value="CoA-dependent acyltransferases"/>
    <property type="match status" value="2"/>
</dbReference>
<feature type="region of interest" description="Disordered" evidence="11">
    <location>
        <begin position="2284"/>
        <end position="2305"/>
    </location>
</feature>
<dbReference type="PANTHER" id="PTHR43775:SF37">
    <property type="entry name" value="SI:DKEY-61P9.11"/>
    <property type="match status" value="1"/>
</dbReference>
<feature type="domain" description="Carrier" evidence="12">
    <location>
        <begin position="3525"/>
        <end position="3601"/>
    </location>
</feature>
<comment type="subcellular location">
    <subcellularLocation>
        <location evidence="2">Cytoplasm</location>
    </subcellularLocation>
</comment>
<dbReference type="InterPro" id="IPR054514">
    <property type="entry name" value="RhiE-like_linker"/>
</dbReference>
<dbReference type="FunFam" id="3.40.47.10:FF:000019">
    <property type="entry name" value="Polyketide synthase type I"/>
    <property type="match status" value="2"/>
</dbReference>
<dbReference type="GO" id="GO:0033068">
    <property type="term" value="P:macrolide biosynthetic process"/>
    <property type="evidence" value="ECO:0007669"/>
    <property type="project" value="UniProtKB-ARBA"/>
</dbReference>
<dbReference type="InterPro" id="IPR057326">
    <property type="entry name" value="KR_dom"/>
</dbReference>
<dbReference type="Pfam" id="PF02801">
    <property type="entry name" value="Ketoacyl-synt_C"/>
    <property type="match status" value="4"/>
</dbReference>
<dbReference type="InterPro" id="IPR016039">
    <property type="entry name" value="Thiolase-like"/>
</dbReference>
<dbReference type="SMART" id="SM00822">
    <property type="entry name" value="PKS_KR"/>
    <property type="match status" value="3"/>
</dbReference>
<dbReference type="InterPro" id="IPR036736">
    <property type="entry name" value="ACP-like_sf"/>
</dbReference>
<dbReference type="InterPro" id="IPR050091">
    <property type="entry name" value="PKS_NRPS_Biosynth_Enz"/>
</dbReference>
<feature type="region of interest" description="Disordered" evidence="11">
    <location>
        <begin position="2408"/>
        <end position="2441"/>
    </location>
</feature>
<dbReference type="Pfam" id="PF08242">
    <property type="entry name" value="Methyltransf_12"/>
    <property type="match status" value="1"/>
</dbReference>
<feature type="region of interest" description="Disordered" evidence="11">
    <location>
        <begin position="4679"/>
        <end position="4714"/>
    </location>
</feature>
<dbReference type="PROSITE" id="PS52004">
    <property type="entry name" value="KS3_2"/>
    <property type="match status" value="4"/>
</dbReference>
<evidence type="ECO:0000313" key="14">
    <source>
        <dbReference type="EMBL" id="NEC91057.1"/>
    </source>
</evidence>
<dbReference type="Pfam" id="PF00668">
    <property type="entry name" value="Condensation"/>
    <property type="match status" value="1"/>
</dbReference>
<dbReference type="Gene3D" id="3.30.559.10">
    <property type="entry name" value="Chloramphenicol acetyltransferase-like domain"/>
    <property type="match status" value="1"/>
</dbReference>
<accession>A0A6B3C2N9</accession>
<dbReference type="CDD" id="cd08953">
    <property type="entry name" value="KR_2_SDR_x"/>
    <property type="match status" value="2"/>
</dbReference>
<evidence type="ECO:0000256" key="5">
    <source>
        <dbReference type="ARBA" id="ARBA00022490"/>
    </source>
</evidence>
<name>A0A6B3C2N9_9ACTN</name>
<dbReference type="PANTHER" id="PTHR43775">
    <property type="entry name" value="FATTY ACID SYNTHASE"/>
    <property type="match status" value="1"/>
</dbReference>
<dbReference type="SMART" id="SM00825">
    <property type="entry name" value="PKS_KS"/>
    <property type="match status" value="4"/>
</dbReference>
<feature type="domain" description="Ketosynthase family 3 (KS3)" evidence="13">
    <location>
        <begin position="4837"/>
        <end position="5241"/>
    </location>
</feature>
<dbReference type="Pfam" id="PF00550">
    <property type="entry name" value="PP-binding"/>
    <property type="match status" value="4"/>
</dbReference>
<evidence type="ECO:0000256" key="9">
    <source>
        <dbReference type="ARBA" id="ARBA00023268"/>
    </source>
</evidence>
<dbReference type="InterPro" id="IPR009081">
    <property type="entry name" value="PP-bd_ACP"/>
</dbReference>
<dbReference type="Pfam" id="PF22336">
    <property type="entry name" value="RhiE-like_linker"/>
    <property type="match status" value="3"/>
</dbReference>
<feature type="compositionally biased region" description="Low complexity" evidence="11">
    <location>
        <begin position="1605"/>
        <end position="1622"/>
    </location>
</feature>
<dbReference type="Gene3D" id="1.10.1200.10">
    <property type="entry name" value="ACP-like"/>
    <property type="match status" value="4"/>
</dbReference>
<feature type="domain" description="Ketosynthase family 3 (KS3)" evidence="13">
    <location>
        <begin position="2452"/>
        <end position="2888"/>
    </location>
</feature>
<keyword evidence="9" id="KW-0511">Multifunctional enzyme</keyword>
<dbReference type="SUPFAM" id="SSF47336">
    <property type="entry name" value="ACP-like"/>
    <property type="match status" value="4"/>
</dbReference>
<keyword evidence="10" id="KW-0012">Acyltransferase</keyword>
<keyword evidence="4" id="KW-0596">Phosphopantetheine</keyword>
<dbReference type="PROSITE" id="PS00606">
    <property type="entry name" value="KS3_1"/>
    <property type="match status" value="2"/>
</dbReference>
<evidence type="ECO:0000259" key="13">
    <source>
        <dbReference type="PROSITE" id="PS52004"/>
    </source>
</evidence>
<dbReference type="InterPro" id="IPR014031">
    <property type="entry name" value="Ketoacyl_synth_C"/>
</dbReference>
<evidence type="ECO:0000256" key="10">
    <source>
        <dbReference type="ARBA" id="ARBA00023315"/>
    </source>
</evidence>
<feature type="domain" description="Carrier" evidence="12">
    <location>
        <begin position="1632"/>
        <end position="1708"/>
    </location>
</feature>
<evidence type="ECO:0000256" key="2">
    <source>
        <dbReference type="ARBA" id="ARBA00004496"/>
    </source>
</evidence>
<comment type="cofactor">
    <cofactor evidence="1">
        <name>pantetheine 4'-phosphate</name>
        <dbReference type="ChEBI" id="CHEBI:47942"/>
    </cofactor>
</comment>
<dbReference type="InterPro" id="IPR036291">
    <property type="entry name" value="NAD(P)-bd_dom_sf"/>
</dbReference>
<feature type="domain" description="Carrier" evidence="12">
    <location>
        <begin position="2327"/>
        <end position="2401"/>
    </location>
</feature>
<proteinExistence type="predicted"/>
<dbReference type="InterPro" id="IPR032821">
    <property type="entry name" value="PKS_assoc"/>
</dbReference>
<dbReference type="Pfam" id="PF16197">
    <property type="entry name" value="KAsynt_C_assoc"/>
    <property type="match status" value="1"/>
</dbReference>
<dbReference type="InterPro" id="IPR006162">
    <property type="entry name" value="Ppantetheine_attach_site"/>
</dbReference>
<dbReference type="PROSITE" id="PS50075">
    <property type="entry name" value="CARRIER"/>
    <property type="match status" value="4"/>
</dbReference>
<evidence type="ECO:0000259" key="12">
    <source>
        <dbReference type="PROSITE" id="PS50075"/>
    </source>
</evidence>
<dbReference type="InterPro" id="IPR018201">
    <property type="entry name" value="Ketoacyl_synth_AS"/>
</dbReference>
<dbReference type="GO" id="GO:0004312">
    <property type="term" value="F:fatty acid synthase activity"/>
    <property type="evidence" value="ECO:0007669"/>
    <property type="project" value="TreeGrafter"/>
</dbReference>
<dbReference type="Gene3D" id="3.40.47.10">
    <property type="match status" value="4"/>
</dbReference>
<dbReference type="Gene3D" id="3.30.300.30">
    <property type="match status" value="1"/>
</dbReference>
<feature type="domain" description="Carrier" evidence="12">
    <location>
        <begin position="4714"/>
        <end position="4795"/>
    </location>
</feature>
<evidence type="ECO:0000256" key="1">
    <source>
        <dbReference type="ARBA" id="ARBA00001957"/>
    </source>
</evidence>
<dbReference type="SUPFAM" id="SSF53901">
    <property type="entry name" value="Thiolase-like"/>
    <property type="match status" value="4"/>
</dbReference>
<protein>
    <submittedName>
        <fullName evidence="14">SDR family NAD(P)-dependent oxidoreductase</fullName>
    </submittedName>
</protein>
<dbReference type="InterPro" id="IPR013968">
    <property type="entry name" value="PKS_KR"/>
</dbReference>
<dbReference type="Pfam" id="PF08659">
    <property type="entry name" value="KR"/>
    <property type="match status" value="3"/>
</dbReference>
<dbReference type="GO" id="GO:0009403">
    <property type="term" value="P:toxin biosynthetic process"/>
    <property type="evidence" value="ECO:0007669"/>
    <property type="project" value="UniProtKB-ARBA"/>
</dbReference>
<dbReference type="InterPro" id="IPR013217">
    <property type="entry name" value="Methyltransf_12"/>
</dbReference>
<dbReference type="SUPFAM" id="SSF56801">
    <property type="entry name" value="Acetyl-CoA synthetase-like"/>
    <property type="match status" value="1"/>
</dbReference>
<dbReference type="CDD" id="cd00833">
    <property type="entry name" value="PKS"/>
    <property type="match status" value="4"/>
</dbReference>
<keyword evidence="6" id="KW-0597">Phosphoprotein</keyword>
<dbReference type="InterPro" id="IPR023213">
    <property type="entry name" value="CAT-like_dom_sf"/>
</dbReference>
<dbReference type="InterPro" id="IPR029063">
    <property type="entry name" value="SAM-dependent_MTases_sf"/>
</dbReference>
<dbReference type="PROSITE" id="PS00012">
    <property type="entry name" value="PHOSPHOPANTETHEINE"/>
    <property type="match status" value="3"/>
</dbReference>
<keyword evidence="5" id="KW-0963">Cytoplasm</keyword>
<evidence type="ECO:0000256" key="7">
    <source>
        <dbReference type="ARBA" id="ARBA00022679"/>
    </source>
</evidence>
<dbReference type="Gene3D" id="3.40.50.150">
    <property type="entry name" value="Vaccinia Virus protein VP39"/>
    <property type="match status" value="1"/>
</dbReference>
<keyword evidence="8" id="KW-0677">Repeat</keyword>
<dbReference type="GO" id="GO:0004315">
    <property type="term" value="F:3-oxoacyl-[acyl-carrier-protein] synthase activity"/>
    <property type="evidence" value="ECO:0007669"/>
    <property type="project" value="InterPro"/>
</dbReference>
<sequence>MDDKRKALLRLLREAGGGPQAPEGIAVIGLAGRYPGAATPEELWTRVHDGENCIGEFLPGRGHGQPDTGADLPDHRWWAGLIDDADSFDPLFFGIAPVEAESMDPQERVFLETVWATLEDAGWPPRRLAEQSNPVGVFVGVMHSDYEWMGGRAAGLGVANSARSSHWSIANRVSYILDLRGPSLTVNTACSSSLTAVHLACESLRAGDCSAAIVGGVNLILDTSHLRTLSDAGMTSPGDSCRSFGLGADGFVDGEGVGAVLLKPLSRAVADGDRIHGVIRASAVNSGGKTGGYTVPSQQAQAEVITAGLRRAGIDPRTVGCVEAHGTGTPLGDPIEISGLVKAFRTRIDDGLAQGLTRCAVGSVKSNIGHLESAAGIAGLTKVLMQLRHRTIAPSLHSAELNPDIEFADGPFYVPQEPEPWERPVVVRADGQRVELPRRAGVSSFGGGGANAHLIVEEYLADEAAPRPPRSEAGPELIVLSARDEIRLSESAARLADFLDAAGTAAPRPGGPAVRDTQVEAACLRLAAGALQVGADDLDPVTPLGEYGFRAAELTVLAEKLEAEFGRGLNPGLLTGGTTLRALSGLLADPDPEAEPQQLLLCDVAHTLQTGRTPMTARLAFPAADLAEVRALLRAFGAEGSAAGVATGRVAARYRPSEQDREQVSRAQRQRDLRTVAEHWTQGAEVDWSELRSENTARRIGLPTYPFARKRYWLPEIPPRPERLPSGPAPITSAEAGAEPSPMVCYRPTWVPAQRPAPALDEHTAGRLRVVILSSADAARLADGIAGHHRDDDVRLVDLDRDDLVTELAQAGPVDRVYHLGGIRLPATGATGSLEDGYRRGLLALFRTARHLAGGDGRRVQLKVVTNDAVGAFDAPVTNPFAAGLHGLARVLPKENPELKAVCLDFAQRETADDAAWDRLLAAVLAEPCDSSGRTVLLRYGTRYTTALEPVDLPEPQQPPFRDRGVYVIVGGAGGIGRELTVHLAERYRARVVWISRNPLDADQRACADRARRLGGEVLHLRADCCDTEALRAAAAEVSARFGAVHGVIHAGMTFAPSPLAALDEEAFRAALMVKTDGSVAIDQVFGDQPLDFLAFFSSVGAFAGTAGNGAYSCAAALQDAYALHLGGRREYPVRVVNWGYWGGIGSGARPGLREIFHGLGIGELSVADGLSAFHRILGNPLPQVMPISARDFALAALGTVSARPAALTAAAGGPSLAHVADALARSRAGRADDVDSVLTGHHRLAALCRPAVLGVFRRMGVLLNPGDSFDRRELWSSLGIQPKYQRLYGALLNILSSAGYVEFDGERCRLLSGAPTQTLGPEELDPEFDRIAADHPELAATVTLTRLFLRSYPQILRGEIRATEIMFPGSSMALVESFYKANALSDSFNELVGVAVRSYLGQRLARLAPGERLRVVELGAGTGATTETVLPVLAPHVGQVTYCFTDISPRFLENAEERLTGVFGDLGILEYQVLDLEKGIEAQGFTPGSYDMVLATNVVHATRDLRATLGKAKALLRPDGWLVLNELTEVWDHTTVVGGVLDGWWLFDDGELRLPDSPLTVPATWQRLLREGGFEQVVVADGRGPDSRPRGQHVIVAESGGPLGAERSAAPQAGAAPVSAPVPEPARTEPAPSEALTARLAAIVARALKLDEAPDPDRALADYGFDSLTGMKIVSGITEEFGVTVSLGDFYEHPTLRELSRHYTEQEVFGPVPDAAHESPPTVAPAPRPTAAGPVVGPLSEGQRALWILNRVAPDNAAYNVPLALWLDPRVDAEALRGTLQDLVDRHEALRTTVTVENRQPAQYVAVRQEADLRHERLDSADEEALRERMRAERVRPFDLAGGPLLRVTLYSLPDGRRALLAVVHHIVFDGVSIGVVLRELEDAYRARVAGTAWTPSPPSARFADFVAWQRNLLAGPEGVRLRDYWLNRVAGPVPELSLPTDRPRPAEPRFLGASVEGRIDAALVARARAFAAAERVSLFSVMLAGYYAVLRHYGDQDRILVGTPTAGRPGDRFDETLGCFMNMVVIDGRVPLDHAFRSVVAEVHRDTLAALQHGEYPLITLIEQLRQAGRLTCPDLFRAAFYYQNWVRPQEHAGLVQGMVGGVHQEGEFDLTLEIVEGEGDFLFTVKYDRELFEPSTAAAIADRFVAVLTGLLDDPDRLVSSAGARRQAGRPVAGSLAQLQVRRPATPRTEADEALIGQVEANLARLPGIRQMAVVALEGEDGTFLRGFYQADPGTSLDVSLPELVRQLLPAHLRLDAVLPVDDFPRTADGGVDRAALAGLSGGPAARAGQSSRTSGPVTPSVPDPVRAVGEAPSDGAPCGEVAGRLAGEVAAMVARAAGLRPEQIDPDIPFGQFKLDSIRFTELSLELSDLVGAEILPTAFYRFPTLSRLLRHLADNHGVALGARYGDGPAPTAPTAARHGEDDREADRRPDSATAVPAAEAVPAVTRSKDVAVVGMAARLPQSADLDAYWAHLLAGHDLIEEIPAERWDWRAYDGDSGTEEKSRSRWGGFVPDVDKFDAAFFGISPREAELMDPQQRLLLETVWAALENAAIPPSTLAGRRVGVFIGVTNSDYVDVQRAAGRATEGHTITGAALSVIPNRVSYLLDLRGPSMAVDTACSGSLTAVHHAVRALRDGECDLAIAGGVSLILSPNLYVALSKSEMLSPDGRCRTFDASANGYVRGEGVGVVVLKNLTDAVRDADPVDAVIKAAAVNHGGRTTSLTSPNPGAQTELLVAAYRAAGIDPATVGYIEAHGTGTALGDPIETAGLRDAFAELYGSAGRPVPEPPTCAVGSVKTNIGHLEAAAGIAGLVKTVLAMRHRTIPASLHFQEQNPYLELAGSPLYVVSQTTPWPRPVDGAGRPAPRRAGVSSFGFGGANAHVVLEEPEAPEARDERTEERLFVLSARTPEALRSSARRLVDHLQEHEVPAGDLAYTLRAGRDPMAHRLAVVADSTAEVRAELDAYLAGRPSAVRIGRAERNPAARTAAARQDVGAVAADWLRGAEVEWPAPHPGEAVRRVHLPGYPFARTRHWIAPEPGPSAPEPATALPHPALPTAEIPVPPAAETVAAFAPDWQPAPAIRRAAPASVLVLDAGSRGAELNAALAAAGLAARHIELSAGFDAEAAVRAFPPGPVHVVQLAGDHPEPDNAVEYGFHAATAFLQAWQRERRGPLGYLFVHPDPAASAAQPAMAAFGRSVRLEHPLVDFGVLAVASGSLADAVIAELGAEREAEVRVGIEGRMRRGWRQVSLPVCAGSAFTGSGAHIVTGGTGALGLLLAEHIAAVRHTAGVSDGGIVLAARSVPGPEARDRALAIGADIVRADVGDPASVRALIAGARGAHGSVSGVVHAAGVLRDGLLRGKERADAEAVLAAKVRGTVLLDEATRDEPLDYFVAFSSAAAVFGNVGQTDYAFANAFLDHFAEQRERQRRQGGRRGRTLAAAWPVWADGGMRIDASAQEHMARTLGMRPVPTGQALDALERALAGDAPRLLLTPGDPERVLTALDGSSTPPKTATRPAAAPSGDERARAEHLVLRLLAAELKLPEREIALTEPFGDYGVDSLITLNLIRQLEEHVGPLSKTLLFEYVTVRELAGQLAAAHPDVFAAAGSPATTAAGPVTEPVPAVRPSGDIAIIGVAGRYPEADDLDEFWRNLRAGRDSVQEVPADRWDHSRFYDADRSATGRTYGRWGGFVRDADRFDPLFFRMSQLDAEHTDPQERVFLETVWHLLEDAGCTRERLRGTRTGVFVGLAYGHYQLYGVQDALRGNGLAPTSSYASVANRVSYFFDFTGPSVAVDTMCSSSLVAIHQACLAIRNGDCDTAVAGGVNISSHPVKYLQLAARGFLSEDGRCRSFGAGGTGYVPADGSGAVLLKRLDAALADGDRILAVVKGSAVNHGGEAKGFTAPSPKAQGDLLRAGLDRAGLRPADLDYLEAHGTGTALGDPIEVSGMLRAFRDDLPDRLPIGSVKSNIGHAEAAAGIAGVTKVLLQMRHGELVPSLHADRLNPDIDFAATPFHVQRELARWPRNVLTDGTARPRTAGVSSFGAGGTNAYLVLQEYLGESQAENVSTGPQLAVLSARNADRLTAQARRLAVHLRAEGAQAAPEEVAWTLQWGREAMEHRLAVVFHDLAELAERLEEFAAGAEPAASWTGVANLRRPLAAGPPPDDLAGYAAEWTSGRPVDWAALHPTGRPRRMALPGYPFGGDRIRLAAADAELAALGADGATEGLLLTRHWVHADPGPRTAPPVRTAVLAAPGTEGLAARVAAALPRAEVLTHDRLAADLADPATRWDRFDAVVDLAGCAGTGTGTDADPEHARLAPWLGWLQHLVDHGRGGLCALLVSRDTETGTPGLGGAARAGLYRMLQSEYRHVRSRHVHVERHTSDEQLCRWVADELGTAGELADVAYRDDVRLRSELRELADGPENALRFPDGHVLWVTGGTRGIGLLTARYFVARHGVRKLVLTGREELPPRTEWAAHIAAGSALGRRLRPLAELADQGVELEVCAVPLEEQHALAKTLAEVKLRLGPVGGVIHSAGFTDFDNPAFVRKPQTGMARVIGPKVFGLDALVECFRDEPLSLFLLYSSVAAAVPALAVGQSDYALANAYLDAVAEARPYGLPLVSVQWPSWKDTGAGEVRSAAYRSSGLAALSDEQGLALLERAIASGARVVLPAVVRPDADWSPGRLTDHRPPTTEAAQETAGPGTRSETASGSAAEAVRGAAGSAASWLLDRLAAELRFDRAALAGDVPIQDYGIDSILIAQLVQTAAKRLDVSLDPSALLEHPTADGFAEYLAEKHEENLLAAFGGAAAADTPASAARAVVTSALHPAPAVAQTARATADIAVIGLSCRFPEAGSAEEYWELLRQGRSALRPVPDRRFGRPLGYHAGLLPDVLRFDPESFLLSGADVAAMDPQALLLLEEVDNAVHHAGYEPAELKGRRIGVYVGGRATHTPDAARLERAANPVVVTGQNYLSANVSQFFDFRGPSLVVDTACSSALVAMDAAAQALRSGDIESAVVAGVGLLTDDRPYQVFGQRGLLNPGTEFHVFDRRGAGVVLGEGIGVVVLKPLDRARADGDRVLAVLKGIAVNNDGRTAGPATPNLEAHKEVMTEALTRSGLSPQDVGWIEANGSGSAVTDLLELKAVEAVYRAGSAQPVALGSVKPNIGHPLAAEGIASFIKVVLMLHHRQQVPFGSGQEPLEHFDLDASPLYFPREAEPWPGSAEAAAVSCFADGGTNAHLVLTPAPAGHQGDRAPLPRPEWDRRVVIRGAAEPTGSGAGLFWHDHRAAEPAAGPGAQPFWNGYRAAATREARSHGR</sequence>
<evidence type="ECO:0000256" key="8">
    <source>
        <dbReference type="ARBA" id="ARBA00022737"/>
    </source>
</evidence>
<dbReference type="GO" id="GO:0071770">
    <property type="term" value="P:DIM/DIP cell wall layer assembly"/>
    <property type="evidence" value="ECO:0007669"/>
    <property type="project" value="TreeGrafter"/>
</dbReference>
<dbReference type="InterPro" id="IPR001242">
    <property type="entry name" value="Condensation_dom"/>
</dbReference>